<keyword evidence="5" id="KW-0811">Translocation</keyword>
<dbReference type="GO" id="GO:0000055">
    <property type="term" value="P:ribosomal large subunit export from nucleus"/>
    <property type="evidence" value="ECO:0007669"/>
    <property type="project" value="InterPro"/>
</dbReference>
<organism evidence="9 10">
    <name type="scientific">Aquatica leii</name>
    <dbReference type="NCBI Taxonomy" id="1421715"/>
    <lineage>
        <taxon>Eukaryota</taxon>
        <taxon>Metazoa</taxon>
        <taxon>Ecdysozoa</taxon>
        <taxon>Arthropoda</taxon>
        <taxon>Hexapoda</taxon>
        <taxon>Insecta</taxon>
        <taxon>Pterygota</taxon>
        <taxon>Neoptera</taxon>
        <taxon>Endopterygota</taxon>
        <taxon>Coleoptera</taxon>
        <taxon>Polyphaga</taxon>
        <taxon>Elateriformia</taxon>
        <taxon>Elateroidea</taxon>
        <taxon>Lampyridae</taxon>
        <taxon>Luciolinae</taxon>
        <taxon>Aquatica</taxon>
    </lineage>
</organism>
<evidence type="ECO:0000256" key="6">
    <source>
        <dbReference type="ARBA" id="ARBA00023132"/>
    </source>
</evidence>
<evidence type="ECO:0000256" key="1">
    <source>
        <dbReference type="ARBA" id="ARBA00004567"/>
    </source>
</evidence>
<dbReference type="PANTHER" id="PTHR13257:SF0">
    <property type="entry name" value="NUCLEAR PORE COMPLEX PROTEIN NUP88"/>
    <property type="match status" value="1"/>
</dbReference>
<evidence type="ECO:0008006" key="11">
    <source>
        <dbReference type="Google" id="ProtNLM"/>
    </source>
</evidence>
<evidence type="ECO:0000256" key="3">
    <source>
        <dbReference type="ARBA" id="ARBA00022816"/>
    </source>
</evidence>
<comment type="subcellular location">
    <subcellularLocation>
        <location evidence="1">Nucleus</location>
        <location evidence="1">Nuclear pore complex</location>
    </subcellularLocation>
</comment>
<name>A0AAN7SG43_9COLE</name>
<dbReference type="EMBL" id="JARPUR010000004">
    <property type="protein sequence ID" value="KAK4878084.1"/>
    <property type="molecule type" value="Genomic_DNA"/>
</dbReference>
<dbReference type="Proteomes" id="UP001353858">
    <property type="component" value="Unassembled WGS sequence"/>
</dbReference>
<reference evidence="10" key="1">
    <citation type="submission" date="2023-01" db="EMBL/GenBank/DDBJ databases">
        <title>Key to firefly adult light organ development and bioluminescence: homeobox transcription factors regulate luciferase expression and transportation to peroxisome.</title>
        <authorList>
            <person name="Fu X."/>
        </authorList>
    </citation>
    <scope>NUCLEOTIDE SEQUENCE [LARGE SCALE GENOMIC DNA]</scope>
</reference>
<dbReference type="SUPFAM" id="SSF50978">
    <property type="entry name" value="WD40 repeat-like"/>
    <property type="match status" value="1"/>
</dbReference>
<evidence type="ECO:0000313" key="9">
    <source>
        <dbReference type="EMBL" id="KAK4878084.1"/>
    </source>
</evidence>
<dbReference type="AlphaFoldDB" id="A0AAN7SG43"/>
<evidence type="ECO:0000256" key="2">
    <source>
        <dbReference type="ARBA" id="ARBA00022448"/>
    </source>
</evidence>
<evidence type="ECO:0000256" key="5">
    <source>
        <dbReference type="ARBA" id="ARBA00023010"/>
    </source>
</evidence>
<protein>
    <recommendedName>
        <fullName evidence="11">Nucleoporin 88</fullName>
    </recommendedName>
</protein>
<gene>
    <name evidence="9" type="ORF">RN001_010590</name>
</gene>
<accession>A0AAN7SG43</accession>
<dbReference type="GO" id="GO:0006606">
    <property type="term" value="P:protein import into nucleus"/>
    <property type="evidence" value="ECO:0007669"/>
    <property type="project" value="TreeGrafter"/>
</dbReference>
<evidence type="ECO:0000256" key="8">
    <source>
        <dbReference type="SAM" id="Coils"/>
    </source>
</evidence>
<dbReference type="Pfam" id="PF10168">
    <property type="entry name" value="Nup88"/>
    <property type="match status" value="1"/>
</dbReference>
<evidence type="ECO:0000256" key="7">
    <source>
        <dbReference type="ARBA" id="ARBA00023242"/>
    </source>
</evidence>
<dbReference type="GO" id="GO:0005643">
    <property type="term" value="C:nuclear pore"/>
    <property type="evidence" value="ECO:0007669"/>
    <property type="project" value="UniProtKB-SubCell"/>
</dbReference>
<dbReference type="InterPro" id="IPR019321">
    <property type="entry name" value="Nucleoporin_Nup88"/>
</dbReference>
<keyword evidence="4" id="KW-0653">Protein transport</keyword>
<keyword evidence="7" id="KW-0539">Nucleus</keyword>
<keyword evidence="10" id="KW-1185">Reference proteome</keyword>
<sequence>MSTTDYLQLNNHKLFEKLRKSLPKDIIKTQNVLTVNDGVLYVWDFEDHCVLTLNVKETRIRDNTSIQYQVLLPTSPSRFSVDLLRVNTTNTLLIVAGSGGVLVFELPERCPPYGGFANNKEIVYCRSHSLDEHLLLCNPSIEVRQVRFHPASLNNTHILVLTSDNVLRLYNIVNGSAVSLGLYSVGQRPKGVMPGSKTFFLGLFGETAIDFDFGPPEVSEQCLKVSENDQTGILQKFEQLKVSGTKLNNNYSKLQWPVYLLDGLGTVFFIMINLNDKTVPRVKGPLPICPSHDQNYTNDACAILCQPSTPPILCIATNNGTISHSIVLPVDANSDKLKRLKVDRKYCDVPDRAMFVLEILELELGLATTDTLSDYCCPVFLHADESRLGHYFATHEAGVHGVTVPAIDTLAQVVNGPDDENLMEHLLTQHSSAEYLLCTKTSSSNKINPVIGFSLYYDPTSTITLLGEGQVISTVMLSFTSLPYTEDFLSDNIVNFNSPLKKMLSEPFDMHIYKILKQASSQPILKLSQGENHTQQECYELLQRTSKVFREEYFKHYDKAREEIEKRAKVLQMLKNYQTGEIQKIMEEKQNLQQKAEDLAEKYEDIKDKQETLTKRCEKLLFLVAQKKKEPSDAEIKFTDDLKNAQDKIKSFLAGISRIKSQSKYQELQMENWRKELIKKGTGLASIQSQTIRTNLQDMTNQITEMIDEVVEYKKQLGLN</sequence>
<keyword evidence="3" id="KW-0509">mRNA transport</keyword>
<keyword evidence="6" id="KW-0906">Nuclear pore complex</keyword>
<dbReference type="InterPro" id="IPR036322">
    <property type="entry name" value="WD40_repeat_dom_sf"/>
</dbReference>
<comment type="caution">
    <text evidence="9">The sequence shown here is derived from an EMBL/GenBank/DDBJ whole genome shotgun (WGS) entry which is preliminary data.</text>
</comment>
<dbReference type="GO" id="GO:0000056">
    <property type="term" value="P:ribosomal small subunit export from nucleus"/>
    <property type="evidence" value="ECO:0007669"/>
    <property type="project" value="InterPro"/>
</dbReference>
<dbReference type="InterPro" id="IPR037700">
    <property type="entry name" value="NUP88/NUP82"/>
</dbReference>
<proteinExistence type="predicted"/>
<dbReference type="GO" id="GO:0006406">
    <property type="term" value="P:mRNA export from nucleus"/>
    <property type="evidence" value="ECO:0007669"/>
    <property type="project" value="TreeGrafter"/>
</dbReference>
<keyword evidence="8" id="KW-0175">Coiled coil</keyword>
<keyword evidence="2" id="KW-0813">Transport</keyword>
<dbReference type="GO" id="GO:0017056">
    <property type="term" value="F:structural constituent of nuclear pore"/>
    <property type="evidence" value="ECO:0007669"/>
    <property type="project" value="InterPro"/>
</dbReference>
<feature type="coiled-coil region" evidence="8">
    <location>
        <begin position="582"/>
        <end position="616"/>
    </location>
</feature>
<evidence type="ECO:0000256" key="4">
    <source>
        <dbReference type="ARBA" id="ARBA00022927"/>
    </source>
</evidence>
<dbReference type="PANTHER" id="PTHR13257">
    <property type="entry name" value="NUCLEOPORIN NUP84-RELATED"/>
    <property type="match status" value="1"/>
</dbReference>
<evidence type="ECO:0000313" key="10">
    <source>
        <dbReference type="Proteomes" id="UP001353858"/>
    </source>
</evidence>